<dbReference type="PANTHER" id="PTHR43038">
    <property type="entry name" value="ATP-BINDING CASSETTE, SUB-FAMILY H, MEMBER 1"/>
    <property type="match status" value="1"/>
</dbReference>
<dbReference type="Pfam" id="PF00005">
    <property type="entry name" value="ABC_tran"/>
    <property type="match status" value="1"/>
</dbReference>
<dbReference type="RefSeq" id="WP_093231793.1">
    <property type="nucleotide sequence ID" value="NZ_FORR01000048.1"/>
</dbReference>
<dbReference type="OrthoDB" id="9804819at2"/>
<feature type="domain" description="ABC transporter" evidence="3">
    <location>
        <begin position="2"/>
        <end position="221"/>
    </location>
</feature>
<dbReference type="STRING" id="46223.SAMN05421852_1484"/>
<sequence>MISFQDVSFRYGKEEVLKNLSFQIGDNEIVGIVGPDGAGKTTMLKLIVGLLKPKKGSIKYRESFSSGFVAEHFGLYEDMSIEENLLFYGRLYGLSREEAKQRSEQLLEWTKLSPFKDRLAGHLSGGMKRKLAICAAFLHRPSCVILDEPTHGVDPVSRREIWKLIREVKCEGATVIVSTQYLDEVPHCDEVLLLYHGELMKKASPQALIDEFPYAVYRIPDLRHVSLRELQKLRNIPHVIDAFPRGVDWVFLIHQEEAVHALRDWIREKGLAREVERIQPMFEDVFIHWMQEGGRRT</sequence>
<dbReference type="EMBL" id="FORR01000048">
    <property type="protein sequence ID" value="SFJ94074.1"/>
    <property type="molecule type" value="Genomic_DNA"/>
</dbReference>
<evidence type="ECO:0000256" key="1">
    <source>
        <dbReference type="ARBA" id="ARBA00022741"/>
    </source>
</evidence>
<dbReference type="Proteomes" id="UP000199545">
    <property type="component" value="Unassembled WGS sequence"/>
</dbReference>
<name>A0A1I3VF65_9BACL</name>
<reference evidence="4 5" key="1">
    <citation type="submission" date="2016-10" db="EMBL/GenBank/DDBJ databases">
        <authorList>
            <person name="de Groot N.N."/>
        </authorList>
    </citation>
    <scope>NUCLEOTIDE SEQUENCE [LARGE SCALE GENOMIC DNA]</scope>
    <source>
        <strain evidence="4 5">DSM 44778</strain>
    </source>
</reference>
<accession>A0A1I3VF65</accession>
<protein>
    <submittedName>
        <fullName evidence="4">ABC-2 type transport system ATP-binding protein</fullName>
    </submittedName>
</protein>
<dbReference type="Gene3D" id="3.40.50.300">
    <property type="entry name" value="P-loop containing nucleotide triphosphate hydrolases"/>
    <property type="match status" value="1"/>
</dbReference>
<dbReference type="InterPro" id="IPR003439">
    <property type="entry name" value="ABC_transporter-like_ATP-bd"/>
</dbReference>
<dbReference type="AlphaFoldDB" id="A0A1I3VF65"/>
<gene>
    <name evidence="4" type="ORF">SAMN05421852_1484</name>
</gene>
<keyword evidence="5" id="KW-1185">Reference proteome</keyword>
<dbReference type="GO" id="GO:0005524">
    <property type="term" value="F:ATP binding"/>
    <property type="evidence" value="ECO:0007669"/>
    <property type="project" value="UniProtKB-KW"/>
</dbReference>
<dbReference type="InterPro" id="IPR017871">
    <property type="entry name" value="ABC_transporter-like_CS"/>
</dbReference>
<dbReference type="PROSITE" id="PS50893">
    <property type="entry name" value="ABC_TRANSPORTER_2"/>
    <property type="match status" value="1"/>
</dbReference>
<evidence type="ECO:0000259" key="3">
    <source>
        <dbReference type="PROSITE" id="PS50893"/>
    </source>
</evidence>
<keyword evidence="2 4" id="KW-0067">ATP-binding</keyword>
<evidence type="ECO:0000256" key="2">
    <source>
        <dbReference type="ARBA" id="ARBA00022840"/>
    </source>
</evidence>
<dbReference type="PROSITE" id="PS00211">
    <property type="entry name" value="ABC_TRANSPORTER_1"/>
    <property type="match status" value="1"/>
</dbReference>
<dbReference type="InterPro" id="IPR027417">
    <property type="entry name" value="P-loop_NTPase"/>
</dbReference>
<organism evidence="4 5">
    <name type="scientific">Thermoflavimicrobium dichotomicum</name>
    <dbReference type="NCBI Taxonomy" id="46223"/>
    <lineage>
        <taxon>Bacteria</taxon>
        <taxon>Bacillati</taxon>
        <taxon>Bacillota</taxon>
        <taxon>Bacilli</taxon>
        <taxon>Bacillales</taxon>
        <taxon>Thermoactinomycetaceae</taxon>
        <taxon>Thermoflavimicrobium</taxon>
    </lineage>
</organism>
<dbReference type="InterPro" id="IPR003593">
    <property type="entry name" value="AAA+_ATPase"/>
</dbReference>
<evidence type="ECO:0000313" key="4">
    <source>
        <dbReference type="EMBL" id="SFJ94074.1"/>
    </source>
</evidence>
<dbReference type="CDD" id="cd03230">
    <property type="entry name" value="ABC_DR_subfamily_A"/>
    <property type="match status" value="1"/>
</dbReference>
<proteinExistence type="predicted"/>
<dbReference type="GO" id="GO:0016887">
    <property type="term" value="F:ATP hydrolysis activity"/>
    <property type="evidence" value="ECO:0007669"/>
    <property type="project" value="InterPro"/>
</dbReference>
<evidence type="ECO:0000313" key="5">
    <source>
        <dbReference type="Proteomes" id="UP000199545"/>
    </source>
</evidence>
<keyword evidence="1" id="KW-0547">Nucleotide-binding</keyword>
<dbReference type="SUPFAM" id="SSF52540">
    <property type="entry name" value="P-loop containing nucleoside triphosphate hydrolases"/>
    <property type="match status" value="1"/>
</dbReference>
<dbReference type="PANTHER" id="PTHR43038:SF3">
    <property type="entry name" value="ABC TRANSPORTER G FAMILY MEMBER 20 ISOFORM X1"/>
    <property type="match status" value="1"/>
</dbReference>
<dbReference type="SMART" id="SM00382">
    <property type="entry name" value="AAA"/>
    <property type="match status" value="1"/>
</dbReference>